<dbReference type="Proteomes" id="UP001372338">
    <property type="component" value="Unassembled WGS sequence"/>
</dbReference>
<accession>A0AAN9F167</accession>
<evidence type="ECO:0000313" key="1">
    <source>
        <dbReference type="EMBL" id="KAK7266734.1"/>
    </source>
</evidence>
<comment type="caution">
    <text evidence="1">The sequence shown here is derived from an EMBL/GenBank/DDBJ whole genome shotgun (WGS) entry which is preliminary data.</text>
</comment>
<dbReference type="AlphaFoldDB" id="A0AAN9F167"/>
<organism evidence="1 2">
    <name type="scientific">Crotalaria pallida</name>
    <name type="common">Smooth rattlebox</name>
    <name type="synonym">Crotalaria striata</name>
    <dbReference type="NCBI Taxonomy" id="3830"/>
    <lineage>
        <taxon>Eukaryota</taxon>
        <taxon>Viridiplantae</taxon>
        <taxon>Streptophyta</taxon>
        <taxon>Embryophyta</taxon>
        <taxon>Tracheophyta</taxon>
        <taxon>Spermatophyta</taxon>
        <taxon>Magnoliopsida</taxon>
        <taxon>eudicotyledons</taxon>
        <taxon>Gunneridae</taxon>
        <taxon>Pentapetalae</taxon>
        <taxon>rosids</taxon>
        <taxon>fabids</taxon>
        <taxon>Fabales</taxon>
        <taxon>Fabaceae</taxon>
        <taxon>Papilionoideae</taxon>
        <taxon>50 kb inversion clade</taxon>
        <taxon>genistoids sensu lato</taxon>
        <taxon>core genistoids</taxon>
        <taxon>Crotalarieae</taxon>
        <taxon>Crotalaria</taxon>
    </lineage>
</organism>
<protein>
    <submittedName>
        <fullName evidence="1">Uncharacterized protein</fullName>
    </submittedName>
</protein>
<gene>
    <name evidence="1" type="ORF">RIF29_19386</name>
</gene>
<reference evidence="1 2" key="1">
    <citation type="submission" date="2024-01" db="EMBL/GenBank/DDBJ databases">
        <title>The genomes of 5 underutilized Papilionoideae crops provide insights into root nodulation and disease resistanc.</title>
        <authorList>
            <person name="Yuan L."/>
        </authorList>
    </citation>
    <scope>NUCLEOTIDE SEQUENCE [LARGE SCALE GENOMIC DNA]</scope>
    <source>
        <strain evidence="1">ZHUSHIDOU_FW_LH</strain>
        <tissue evidence="1">Leaf</tissue>
    </source>
</reference>
<evidence type="ECO:0000313" key="2">
    <source>
        <dbReference type="Proteomes" id="UP001372338"/>
    </source>
</evidence>
<proteinExistence type="predicted"/>
<keyword evidence="2" id="KW-1185">Reference proteome</keyword>
<name>A0AAN9F167_CROPI</name>
<sequence length="96" mass="10973">MFVSNNSFISEFVEFFIRSMSLLCHEDFIDNASSLKTQLNQQKSVVDNLVSNTWATIVISLLSSVHHCSPLSRQDLVSWKMALEKRQLPEAERKVA</sequence>
<dbReference type="EMBL" id="JAYWIO010000004">
    <property type="protein sequence ID" value="KAK7266734.1"/>
    <property type="molecule type" value="Genomic_DNA"/>
</dbReference>